<organism evidence="2 3">
    <name type="scientific">Dendrobium thyrsiflorum</name>
    <name type="common">Pinecone-like raceme dendrobium</name>
    <name type="synonym">Orchid</name>
    <dbReference type="NCBI Taxonomy" id="117978"/>
    <lineage>
        <taxon>Eukaryota</taxon>
        <taxon>Viridiplantae</taxon>
        <taxon>Streptophyta</taxon>
        <taxon>Embryophyta</taxon>
        <taxon>Tracheophyta</taxon>
        <taxon>Spermatophyta</taxon>
        <taxon>Magnoliopsida</taxon>
        <taxon>Liliopsida</taxon>
        <taxon>Asparagales</taxon>
        <taxon>Orchidaceae</taxon>
        <taxon>Epidendroideae</taxon>
        <taxon>Malaxideae</taxon>
        <taxon>Dendrobiinae</taxon>
        <taxon>Dendrobium</taxon>
    </lineage>
</organism>
<protein>
    <submittedName>
        <fullName evidence="2">Uncharacterized protein</fullName>
    </submittedName>
</protein>
<gene>
    <name evidence="2" type="ORF">M5K25_024875</name>
</gene>
<proteinExistence type="predicted"/>
<sequence>MAESSRRVAPGNDNSLEALWVEHNHLAQQTDDLATEVHRSYGELRQELRAIHARLDRLQPVRAAGNAVRRGAEVGRQRPRGSQTCDTSDSEDELEHLRNLNMCSWPAITVARACSRRG</sequence>
<evidence type="ECO:0000313" key="3">
    <source>
        <dbReference type="Proteomes" id="UP001552299"/>
    </source>
</evidence>
<evidence type="ECO:0000313" key="2">
    <source>
        <dbReference type="EMBL" id="KAL0906384.1"/>
    </source>
</evidence>
<accession>A0ABD0U394</accession>
<feature type="region of interest" description="Disordered" evidence="1">
    <location>
        <begin position="65"/>
        <end position="92"/>
    </location>
</feature>
<dbReference type="AlphaFoldDB" id="A0ABD0U394"/>
<evidence type="ECO:0000256" key="1">
    <source>
        <dbReference type="SAM" id="MobiDB-lite"/>
    </source>
</evidence>
<keyword evidence="3" id="KW-1185">Reference proteome</keyword>
<dbReference type="EMBL" id="JANQDX010000018">
    <property type="protein sequence ID" value="KAL0906384.1"/>
    <property type="molecule type" value="Genomic_DNA"/>
</dbReference>
<name>A0ABD0U394_DENTH</name>
<reference evidence="2 3" key="1">
    <citation type="journal article" date="2024" name="Plant Biotechnol. J.">
        <title>Dendrobium thyrsiflorum genome and its molecular insights into genes involved in important horticultural traits.</title>
        <authorList>
            <person name="Chen B."/>
            <person name="Wang J.Y."/>
            <person name="Zheng P.J."/>
            <person name="Li K.L."/>
            <person name="Liang Y.M."/>
            <person name="Chen X.F."/>
            <person name="Zhang C."/>
            <person name="Zhao X."/>
            <person name="He X."/>
            <person name="Zhang G.Q."/>
            <person name="Liu Z.J."/>
            <person name="Xu Q."/>
        </authorList>
    </citation>
    <scope>NUCLEOTIDE SEQUENCE [LARGE SCALE GENOMIC DNA]</scope>
    <source>
        <strain evidence="2">GZMU011</strain>
    </source>
</reference>
<dbReference type="Proteomes" id="UP001552299">
    <property type="component" value="Unassembled WGS sequence"/>
</dbReference>
<comment type="caution">
    <text evidence="2">The sequence shown here is derived from an EMBL/GenBank/DDBJ whole genome shotgun (WGS) entry which is preliminary data.</text>
</comment>